<keyword evidence="3 4" id="KW-0418">Kinase</keyword>
<keyword evidence="2 4" id="KW-0808">Transferase</keyword>
<dbReference type="PANTHER" id="PTHR43095:SF5">
    <property type="entry name" value="XYLULOSE KINASE"/>
    <property type="match status" value="1"/>
</dbReference>
<dbReference type="PANTHER" id="PTHR43095">
    <property type="entry name" value="SUGAR KINASE"/>
    <property type="match status" value="1"/>
</dbReference>
<dbReference type="KEGG" id="htq:FRZ44_21660"/>
<comment type="similarity">
    <text evidence="1 4">Belongs to the FGGY kinase family.</text>
</comment>
<dbReference type="SUPFAM" id="SSF53067">
    <property type="entry name" value="Actin-like ATPase domain"/>
    <property type="match status" value="2"/>
</dbReference>
<dbReference type="AlphaFoldDB" id="A0A5J6MI97"/>
<dbReference type="InterPro" id="IPR018485">
    <property type="entry name" value="FGGY_C"/>
</dbReference>
<evidence type="ECO:0000313" key="8">
    <source>
        <dbReference type="Proteomes" id="UP000326202"/>
    </source>
</evidence>
<dbReference type="Pfam" id="PF02782">
    <property type="entry name" value="FGGY_C"/>
    <property type="match status" value="1"/>
</dbReference>
<dbReference type="InterPro" id="IPR050406">
    <property type="entry name" value="FGGY_Carb_Kinase"/>
</dbReference>
<dbReference type="InterPro" id="IPR018484">
    <property type="entry name" value="FGGY_N"/>
</dbReference>
<dbReference type="GO" id="GO:0005975">
    <property type="term" value="P:carbohydrate metabolic process"/>
    <property type="evidence" value="ECO:0007669"/>
    <property type="project" value="InterPro"/>
</dbReference>
<dbReference type="OrthoDB" id="9805576at2"/>
<dbReference type="PIRSF" id="PIRSF000538">
    <property type="entry name" value="GlpK"/>
    <property type="match status" value="1"/>
</dbReference>
<protein>
    <submittedName>
        <fullName evidence="7">Sugar kinase</fullName>
    </submittedName>
</protein>
<dbReference type="RefSeq" id="WP_151177172.1">
    <property type="nucleotide sequence ID" value="NZ_CP042906.1"/>
</dbReference>
<evidence type="ECO:0000256" key="2">
    <source>
        <dbReference type="ARBA" id="ARBA00022679"/>
    </source>
</evidence>
<dbReference type="GO" id="GO:0016301">
    <property type="term" value="F:kinase activity"/>
    <property type="evidence" value="ECO:0007669"/>
    <property type="project" value="UniProtKB-KW"/>
</dbReference>
<name>A0A5J6MI97_9PROT</name>
<dbReference type="InterPro" id="IPR018483">
    <property type="entry name" value="Carb_kinase_FGGY_CS"/>
</dbReference>
<feature type="domain" description="Carbohydrate kinase FGGY C-terminal" evidence="6">
    <location>
        <begin position="267"/>
        <end position="405"/>
    </location>
</feature>
<evidence type="ECO:0000256" key="1">
    <source>
        <dbReference type="ARBA" id="ARBA00009156"/>
    </source>
</evidence>
<keyword evidence="8" id="KW-1185">Reference proteome</keyword>
<dbReference type="PROSITE" id="PS00445">
    <property type="entry name" value="FGGY_KINASES_2"/>
    <property type="match status" value="1"/>
</dbReference>
<dbReference type="GO" id="GO:0016773">
    <property type="term" value="F:phosphotransferase activity, alcohol group as acceptor"/>
    <property type="evidence" value="ECO:0007669"/>
    <property type="project" value="InterPro"/>
</dbReference>
<dbReference type="Pfam" id="PF00370">
    <property type="entry name" value="FGGY_N"/>
    <property type="match status" value="1"/>
</dbReference>
<feature type="domain" description="Carbohydrate kinase FGGY N-terminal" evidence="5">
    <location>
        <begin position="5"/>
        <end position="167"/>
    </location>
</feature>
<evidence type="ECO:0000313" key="7">
    <source>
        <dbReference type="EMBL" id="QEX16871.1"/>
    </source>
</evidence>
<evidence type="ECO:0000259" key="6">
    <source>
        <dbReference type="Pfam" id="PF02782"/>
    </source>
</evidence>
<dbReference type="Gene3D" id="3.30.420.40">
    <property type="match status" value="2"/>
</dbReference>
<accession>A0A5J6MI97</accession>
<organism evidence="7 8">
    <name type="scientific">Hypericibacter terrae</name>
    <dbReference type="NCBI Taxonomy" id="2602015"/>
    <lineage>
        <taxon>Bacteria</taxon>
        <taxon>Pseudomonadati</taxon>
        <taxon>Pseudomonadota</taxon>
        <taxon>Alphaproteobacteria</taxon>
        <taxon>Rhodospirillales</taxon>
        <taxon>Dongiaceae</taxon>
        <taxon>Hypericibacter</taxon>
    </lineage>
</organism>
<dbReference type="InterPro" id="IPR043129">
    <property type="entry name" value="ATPase_NBD"/>
</dbReference>
<dbReference type="Proteomes" id="UP000326202">
    <property type="component" value="Chromosome"/>
</dbReference>
<gene>
    <name evidence="7" type="ORF">FRZ44_21660</name>
</gene>
<evidence type="ECO:0000256" key="3">
    <source>
        <dbReference type="ARBA" id="ARBA00022777"/>
    </source>
</evidence>
<dbReference type="EMBL" id="CP042906">
    <property type="protein sequence ID" value="QEX16871.1"/>
    <property type="molecule type" value="Genomic_DNA"/>
</dbReference>
<evidence type="ECO:0000256" key="4">
    <source>
        <dbReference type="RuleBase" id="RU003733"/>
    </source>
</evidence>
<sequence>MTGCYLGIDLGISGARASVVNATGRPLGQGRSARRAGANRRFEFEREPLDWSLQVVEACRQAIQEAGHPRIEAIGIGALGPCPVLLDRDRRPLGPSPLFSIDGRAEPTRLALRDAHGLSDETLGPDHVIPRLYWIREREPERFAKAACCVDAAGYLVSDLTDALVIDPITLDDHAAPGLPSPLPSPPTRPADAIAGGLTPGAAERLGLPAGIPVTVGTYDSFVDIAGSGVTEPGEACMLLGSTLVMGRVVENDRCGEGMRLTRHVGKGGFLGGWTSACGSLIDWAQQLYGPAAFAAAEALPPGAGDLVMLPYLAGERTPVWDPDARGVILGLSLANDASHLARAAIDAVALSAMDLTRRLTTLSGSLPGFRVNGGGARNAGLVQAIADATATPLEIVAHAGEACAPAWLAARAVGHRLEPGLDRIVRPRPENSRRYEELFEIYRELYPRLAPVMHDLAASVQPPRKIQKETE</sequence>
<reference evidence="7 8" key="1">
    <citation type="submission" date="2019-08" db="EMBL/GenBank/DDBJ databases">
        <title>Hyperibacter terrae gen. nov., sp. nov. and Hyperibacter viscosus sp. nov., two new members in the family Rhodospirillaceae isolated from the rhizosphere of Hypericum perforatum.</title>
        <authorList>
            <person name="Noviana Z."/>
        </authorList>
    </citation>
    <scope>NUCLEOTIDE SEQUENCE [LARGE SCALE GENOMIC DNA]</scope>
    <source>
        <strain evidence="7 8">R5913</strain>
    </source>
</reference>
<evidence type="ECO:0000259" key="5">
    <source>
        <dbReference type="Pfam" id="PF00370"/>
    </source>
</evidence>
<dbReference type="InterPro" id="IPR000577">
    <property type="entry name" value="Carb_kinase_FGGY"/>
</dbReference>
<proteinExistence type="inferred from homology"/>